<dbReference type="AlphaFoldDB" id="A0A1L5F3Z4"/>
<dbReference type="SUPFAM" id="SSF56726">
    <property type="entry name" value="DNA topoisomerase IV, alpha subunit"/>
    <property type="match status" value="1"/>
</dbReference>
<dbReference type="InterPro" id="IPR024534">
    <property type="entry name" value="JetD_C"/>
</dbReference>
<dbReference type="Gene3D" id="3.40.1360.10">
    <property type="match status" value="1"/>
</dbReference>
<feature type="domain" description="Wadjet protein JetD C-terminal" evidence="1">
    <location>
        <begin position="251"/>
        <end position="404"/>
    </location>
</feature>
<dbReference type="GO" id="GO:0005694">
    <property type="term" value="C:chromosome"/>
    <property type="evidence" value="ECO:0007669"/>
    <property type="project" value="InterPro"/>
</dbReference>
<evidence type="ECO:0000313" key="2">
    <source>
        <dbReference type="EMBL" id="APM37738.1"/>
    </source>
</evidence>
<dbReference type="OrthoDB" id="186173at2"/>
<protein>
    <recommendedName>
        <fullName evidence="1">Wadjet protein JetD C-terminal domain-containing protein</fullName>
    </recommendedName>
</protein>
<dbReference type="InterPro" id="IPR036078">
    <property type="entry name" value="Spo11/TopoVI_A_sf"/>
</dbReference>
<dbReference type="GO" id="GO:0003677">
    <property type="term" value="F:DNA binding"/>
    <property type="evidence" value="ECO:0007669"/>
    <property type="project" value="InterPro"/>
</dbReference>
<proteinExistence type="predicted"/>
<evidence type="ECO:0000259" key="1">
    <source>
        <dbReference type="Pfam" id="PF09983"/>
    </source>
</evidence>
<dbReference type="Proteomes" id="UP000184604">
    <property type="component" value="Chromosome"/>
</dbReference>
<organism evidence="2 3">
    <name type="scientific">Clostridium kluyveri</name>
    <dbReference type="NCBI Taxonomy" id="1534"/>
    <lineage>
        <taxon>Bacteria</taxon>
        <taxon>Bacillati</taxon>
        <taxon>Bacillota</taxon>
        <taxon>Clostridia</taxon>
        <taxon>Eubacteriales</taxon>
        <taxon>Clostridiaceae</taxon>
        <taxon>Clostridium</taxon>
    </lineage>
</organism>
<evidence type="ECO:0000313" key="3">
    <source>
        <dbReference type="Proteomes" id="UP000184604"/>
    </source>
</evidence>
<dbReference type="EMBL" id="CP018335">
    <property type="protein sequence ID" value="APM37738.1"/>
    <property type="molecule type" value="Genomic_DNA"/>
</dbReference>
<accession>A0A1L5F3Z4</accession>
<name>A0A1L5F3Z4_CLOKL</name>
<dbReference type="Pfam" id="PF09983">
    <property type="entry name" value="JetD_C"/>
    <property type="match status" value="1"/>
</dbReference>
<dbReference type="RefSeq" id="WP_073537425.1">
    <property type="nucleotide sequence ID" value="NZ_CP018335.1"/>
</dbReference>
<sequence length="405" mass="47606">MKRYDELLVNRLLDSYEGSALYTESNKNNQRIFFAFNKKNIPDYFDEESTIYEDINQMAMDLQYKELIEILWKNRREGHIIEKVVLNTNKLDEVYKYVKRKQKKSLENKILDLLGNFPCQDATVAEFILSVTERILENKSVKKYFDLNNLKYVEELLLAVQAVTCNKEEIYLRELSMKVFKNSKTLEVMEGKIKNIILEFHPNNECLLEVEDLLGEFNILKNPSYVMFKGSGKIKFKSSTIDLSDFENGMGISSKDLDTLQFESCHKVKRLITIENLTTFNRFKDGEAIIIYLGGYHNESRRRLLTKLYDIYHNIEYYHWGDIDCGGFRIYRHLKERTGVPFKPMNMGADVLKKYKSYTKPLTESDRKTLVNMAGDINFDVFSDSIEMMLEDGRKLEQEIVGYDL</sequence>
<gene>
    <name evidence="2" type="ORF">BS101_02740</name>
</gene>
<reference evidence="2 3" key="1">
    <citation type="submission" date="2016-12" db="EMBL/GenBank/DDBJ databases">
        <title>Complete genome sequence of Clostridium kluyveri JZZ isolated from the pit mud of a Chinese flavor liquor-making factory.</title>
        <authorList>
            <person name="Wang Y."/>
        </authorList>
    </citation>
    <scope>NUCLEOTIDE SEQUENCE [LARGE SCALE GENOMIC DNA]</scope>
    <source>
        <strain evidence="2 3">JZZ</strain>
    </source>
</reference>